<name>A0ABY6MTF3_9BURK</name>
<dbReference type="CDD" id="cd01948">
    <property type="entry name" value="EAL"/>
    <property type="match status" value="1"/>
</dbReference>
<evidence type="ECO:0000259" key="3">
    <source>
        <dbReference type="PROSITE" id="PS50887"/>
    </source>
</evidence>
<dbReference type="PROSITE" id="PS50887">
    <property type="entry name" value="GGDEF"/>
    <property type="match status" value="1"/>
</dbReference>
<dbReference type="PANTHER" id="PTHR33121">
    <property type="entry name" value="CYCLIC DI-GMP PHOSPHODIESTERASE PDEF"/>
    <property type="match status" value="1"/>
</dbReference>
<dbReference type="InterPro" id="IPR035919">
    <property type="entry name" value="EAL_sf"/>
</dbReference>
<keyword evidence="1" id="KW-0129">CBS domain</keyword>
<gene>
    <name evidence="5" type="ORF">OMP39_01370</name>
</gene>
<dbReference type="Pfam" id="PF00563">
    <property type="entry name" value="EAL"/>
    <property type="match status" value="1"/>
</dbReference>
<evidence type="ECO:0000256" key="1">
    <source>
        <dbReference type="PROSITE-ProRule" id="PRU00703"/>
    </source>
</evidence>
<dbReference type="SUPFAM" id="SSF54631">
    <property type="entry name" value="CBS-domain pair"/>
    <property type="match status" value="1"/>
</dbReference>
<dbReference type="InterPro" id="IPR000160">
    <property type="entry name" value="GGDEF_dom"/>
</dbReference>
<dbReference type="InterPro" id="IPR029787">
    <property type="entry name" value="Nucleotide_cyclase"/>
</dbReference>
<accession>A0ABY6MTF3</accession>
<dbReference type="SMART" id="SM00267">
    <property type="entry name" value="GGDEF"/>
    <property type="match status" value="1"/>
</dbReference>
<feature type="domain" description="GGDEF" evidence="3">
    <location>
        <begin position="442"/>
        <end position="595"/>
    </location>
</feature>
<dbReference type="PROSITE" id="PS50883">
    <property type="entry name" value="EAL"/>
    <property type="match status" value="1"/>
</dbReference>
<feature type="domain" description="EAL" evidence="2">
    <location>
        <begin position="8"/>
        <end position="260"/>
    </location>
</feature>
<keyword evidence="6" id="KW-1185">Reference proteome</keyword>
<dbReference type="SUPFAM" id="SSF141868">
    <property type="entry name" value="EAL domain-like"/>
    <property type="match status" value="1"/>
</dbReference>
<dbReference type="Proteomes" id="UP001163266">
    <property type="component" value="Chromosome"/>
</dbReference>
<dbReference type="SMART" id="SM00052">
    <property type="entry name" value="EAL"/>
    <property type="match status" value="1"/>
</dbReference>
<evidence type="ECO:0000313" key="6">
    <source>
        <dbReference type="Proteomes" id="UP001163266"/>
    </source>
</evidence>
<proteinExistence type="predicted"/>
<evidence type="ECO:0000313" key="5">
    <source>
        <dbReference type="EMBL" id="UZD55275.1"/>
    </source>
</evidence>
<dbReference type="InterPro" id="IPR000644">
    <property type="entry name" value="CBS_dom"/>
</dbReference>
<dbReference type="PROSITE" id="PS51371">
    <property type="entry name" value="CBS"/>
    <property type="match status" value="1"/>
</dbReference>
<dbReference type="RefSeq" id="WP_264893033.1">
    <property type="nucleotide sequence ID" value="NZ_CP110257.1"/>
</dbReference>
<dbReference type="Gene3D" id="3.20.20.450">
    <property type="entry name" value="EAL domain"/>
    <property type="match status" value="1"/>
</dbReference>
<evidence type="ECO:0000259" key="2">
    <source>
        <dbReference type="PROSITE" id="PS50883"/>
    </source>
</evidence>
<feature type="domain" description="CBS" evidence="4">
    <location>
        <begin position="283"/>
        <end position="343"/>
    </location>
</feature>
<organism evidence="5 6">
    <name type="scientific">Caldimonas aquatica</name>
    <dbReference type="NCBI Taxonomy" id="376175"/>
    <lineage>
        <taxon>Bacteria</taxon>
        <taxon>Pseudomonadati</taxon>
        <taxon>Pseudomonadota</taxon>
        <taxon>Betaproteobacteria</taxon>
        <taxon>Burkholderiales</taxon>
        <taxon>Sphaerotilaceae</taxon>
        <taxon>Caldimonas</taxon>
    </lineage>
</organism>
<dbReference type="Pfam" id="PF00990">
    <property type="entry name" value="GGDEF"/>
    <property type="match status" value="1"/>
</dbReference>
<sequence>MKPLTLAAVHGERSILSLIASGALDMHFQPIVELHDGRIHGHEALVRGPRGTPWESPDALFAAARRQGVEIELEIACVKAAVRRWAAHRQPGRLFVNVSARALVEAFCQLSAHECASVLRSHGLAPSSVVLELTEHEHVRDFGPLLGAAQAVHSAGMGLALDDFGDGRSSLRLWAELKPDIVKIDKYFAKGVATHGAKLQTLRALLQIAEVFDTTMVAEGLETPEDLKVVRDLGIALGQGYLIGRPAHAPAGRADEAACEVLRSRDIAVLPELRRVAHRGFTAARFIIDAPSVAPSTTHDELIQRFHADEGLHAVAIVEDGCPVGLLNRQQVLDRYTKPYFKELYGRRPCTLFANLTPLLVDMHTGVEELTAILTSEDQRYLADGFIITENGRYRGLGTGEQLVRAVTELRIEAARHANPLTFLPGNIPISDHIGRLLASGCDFVACYGDLNHFKPFNDHYGYWRGDEMIRLAARAFVTHCDPRRDFVGHVGGDDFVVLFQSEDWMDRCQHIIESFNERALALFDPQALAAGGIEAEDRHGVLRFFPCTTLSIGALRVRPGIFTDPDAVASAAASAKRIAKARACGLHVVDSGEDGGAAA</sequence>
<dbReference type="CDD" id="cd04598">
    <property type="entry name" value="CBS_pair_GGDEF_EAL"/>
    <property type="match status" value="1"/>
</dbReference>
<dbReference type="NCBIfam" id="TIGR00254">
    <property type="entry name" value="GGDEF"/>
    <property type="match status" value="1"/>
</dbReference>
<dbReference type="EMBL" id="CP110257">
    <property type="protein sequence ID" value="UZD55275.1"/>
    <property type="molecule type" value="Genomic_DNA"/>
</dbReference>
<dbReference type="PANTHER" id="PTHR33121:SF76">
    <property type="entry name" value="SIGNALING PROTEIN"/>
    <property type="match status" value="1"/>
</dbReference>
<dbReference type="SUPFAM" id="SSF55073">
    <property type="entry name" value="Nucleotide cyclase"/>
    <property type="match status" value="1"/>
</dbReference>
<dbReference type="InterPro" id="IPR050706">
    <property type="entry name" value="Cyclic-di-GMP_PDE-like"/>
</dbReference>
<dbReference type="InterPro" id="IPR043128">
    <property type="entry name" value="Rev_trsase/Diguanyl_cyclase"/>
</dbReference>
<protein>
    <submittedName>
        <fullName evidence="5">Phosphodiesterase</fullName>
    </submittedName>
</protein>
<dbReference type="InterPro" id="IPR046342">
    <property type="entry name" value="CBS_dom_sf"/>
</dbReference>
<dbReference type="Gene3D" id="3.30.70.270">
    <property type="match status" value="1"/>
</dbReference>
<evidence type="ECO:0000259" key="4">
    <source>
        <dbReference type="PROSITE" id="PS51371"/>
    </source>
</evidence>
<dbReference type="InterPro" id="IPR001633">
    <property type="entry name" value="EAL_dom"/>
</dbReference>
<reference evidence="5" key="1">
    <citation type="submission" date="2022-10" db="EMBL/GenBank/DDBJ databases">
        <title>Complete genome sequence of Schlegelella aquatica LMG 23380.</title>
        <authorList>
            <person name="Musilova J."/>
            <person name="Kourilova X."/>
            <person name="Bezdicek M."/>
            <person name="Hermankova K."/>
            <person name="Obruca S."/>
            <person name="Sedlar K."/>
        </authorList>
    </citation>
    <scope>NUCLEOTIDE SEQUENCE</scope>
    <source>
        <strain evidence="5">LMG 23380</strain>
    </source>
</reference>